<feature type="transmembrane region" description="Helical" evidence="7">
    <location>
        <begin position="454"/>
        <end position="476"/>
    </location>
</feature>
<keyword evidence="2 7" id="KW-0813">Transport</keyword>
<dbReference type="Pfam" id="PF00528">
    <property type="entry name" value="BPD_transp_1"/>
    <property type="match status" value="2"/>
</dbReference>
<dbReference type="AlphaFoldDB" id="A0A975U043"/>
<evidence type="ECO:0000256" key="1">
    <source>
        <dbReference type="ARBA" id="ARBA00004651"/>
    </source>
</evidence>
<evidence type="ECO:0000256" key="7">
    <source>
        <dbReference type="RuleBase" id="RU363032"/>
    </source>
</evidence>
<feature type="transmembrane region" description="Helical" evidence="7">
    <location>
        <begin position="253"/>
        <end position="275"/>
    </location>
</feature>
<keyword evidence="4 7" id="KW-0812">Transmembrane</keyword>
<feature type="transmembrane region" description="Helical" evidence="7">
    <location>
        <begin position="639"/>
        <end position="662"/>
    </location>
</feature>
<sequence length="736" mass="77255">MGDLASIGRVALLGAVLGLMLLPWHGLERGLADLAAWPHPPAAPLALLLADGTRWWLWPIVPLLVLAALALRRDRPRGGLLAASGAGVIVWTFAMGEAITLSGLEWGWLAPLLGTPPPQPALGWGALALLAGATGLIGAGLAARGGFGADGFVGFLVVGSALLLLVFVFAPLLTVLSAAILEDGRLAPAVLVARLAAPEAWSLACLASHQGCGVVWNTLALATLTALISTLIGLAFALLAVRGGVRALPLFRALTILPLITPPFVVAMALIVLFGRTGIVTTALWDWFDIPRSRWIYGLPGVLLAQVLAQAPIAFLLLDGALRAIAPSLEEAAATMGARRFAVFRTVTWPLLRPALAAAFLLGFVESLADFGNPLVLGGDFDVLSTRIFFAIAGARHEPGRAAALALLLLALTFGAFALQALWLGRRRYTTVTGKGESGLPAPLPEGLKLACGVIAWPWMAFTAVVYGIILVGGFVHDIGRGDMTFTWRHMITAFEMEWRDGLALRGAAWDSLLTTIEVAAIAAPITAFLGILLAWLIARQDFRGRRTLEFMTMLSFAIPGTVVGVSYILAFNVPPIELTGTATILVLCFVFRNLPVGVRGGIAALAQIDRSLDEASATMGASALDTLRRVVLPLLRPAIITALAFSFVQAMTAVSAVIFLVSARHNLATVYIVGRVEAGEMALAIAYSTVLIFIMLAVVLGIDRVVGRAQLGRRAAAEPGQAFAPVAATPARAGA</sequence>
<feature type="transmembrane region" description="Helical" evidence="7">
    <location>
        <begin position="551"/>
        <end position="571"/>
    </location>
</feature>
<feature type="transmembrane region" description="Helical" evidence="7">
    <location>
        <begin position="295"/>
        <end position="318"/>
    </location>
</feature>
<feature type="transmembrane region" description="Helical" evidence="7">
    <location>
        <begin position="219"/>
        <end position="241"/>
    </location>
</feature>
<organism evidence="9 10">
    <name type="scientific">Elioraea tepida</name>
    <dbReference type="NCBI Taxonomy" id="2843330"/>
    <lineage>
        <taxon>Bacteria</taxon>
        <taxon>Pseudomonadati</taxon>
        <taxon>Pseudomonadota</taxon>
        <taxon>Alphaproteobacteria</taxon>
        <taxon>Acetobacterales</taxon>
        <taxon>Elioraeaceae</taxon>
        <taxon>Elioraea</taxon>
    </lineage>
</organism>
<dbReference type="GO" id="GO:0055085">
    <property type="term" value="P:transmembrane transport"/>
    <property type="evidence" value="ECO:0007669"/>
    <property type="project" value="InterPro"/>
</dbReference>
<evidence type="ECO:0000259" key="8">
    <source>
        <dbReference type="PROSITE" id="PS50928"/>
    </source>
</evidence>
<evidence type="ECO:0000313" key="9">
    <source>
        <dbReference type="EMBL" id="QXM23775.1"/>
    </source>
</evidence>
<dbReference type="GO" id="GO:0005886">
    <property type="term" value="C:plasma membrane"/>
    <property type="evidence" value="ECO:0007669"/>
    <property type="project" value="UniProtKB-SubCell"/>
</dbReference>
<dbReference type="PANTHER" id="PTHR30183">
    <property type="entry name" value="MOLYBDENUM TRANSPORT SYSTEM PERMEASE PROTEIN MODB"/>
    <property type="match status" value="1"/>
</dbReference>
<evidence type="ECO:0000256" key="3">
    <source>
        <dbReference type="ARBA" id="ARBA00022475"/>
    </source>
</evidence>
<keyword evidence="6 7" id="KW-0472">Membrane</keyword>
<feature type="transmembrane region" description="Helical" evidence="7">
    <location>
        <begin position="7"/>
        <end position="27"/>
    </location>
</feature>
<feature type="transmembrane region" description="Helical" evidence="7">
    <location>
        <begin position="78"/>
        <end position="101"/>
    </location>
</feature>
<dbReference type="KEGG" id="elio:KO353_10720"/>
<comment type="subcellular location">
    <subcellularLocation>
        <location evidence="1 7">Cell membrane</location>
        <topology evidence="1 7">Multi-pass membrane protein</topology>
    </subcellularLocation>
</comment>
<comment type="similarity">
    <text evidence="7">Belongs to the binding-protein-dependent transport system permease family.</text>
</comment>
<feature type="transmembrane region" description="Helical" evidence="7">
    <location>
        <begin position="402"/>
        <end position="425"/>
    </location>
</feature>
<keyword evidence="3" id="KW-1003">Cell membrane</keyword>
<protein>
    <submittedName>
        <fullName evidence="9">Iron ABC transporter permease</fullName>
    </submittedName>
</protein>
<proteinExistence type="inferred from homology"/>
<dbReference type="Proteomes" id="UP000694001">
    <property type="component" value="Chromosome"/>
</dbReference>
<dbReference type="PANTHER" id="PTHR30183:SF7">
    <property type="entry name" value="FERRIC TRANSPORT SYSTEM PERMEASE PROTEIN FBPB 1-RELATED"/>
    <property type="match status" value="1"/>
</dbReference>
<evidence type="ECO:0000313" key="10">
    <source>
        <dbReference type="Proteomes" id="UP000694001"/>
    </source>
</evidence>
<dbReference type="EMBL" id="CP076448">
    <property type="protein sequence ID" value="QXM23775.1"/>
    <property type="molecule type" value="Genomic_DNA"/>
</dbReference>
<keyword evidence="10" id="KW-1185">Reference proteome</keyword>
<feature type="transmembrane region" description="Helical" evidence="7">
    <location>
        <begin position="55"/>
        <end position="71"/>
    </location>
</feature>
<feature type="transmembrane region" description="Helical" evidence="7">
    <location>
        <begin position="346"/>
        <end position="365"/>
    </location>
</feature>
<dbReference type="PROSITE" id="PS50928">
    <property type="entry name" value="ABC_TM1"/>
    <property type="match status" value="2"/>
</dbReference>
<evidence type="ECO:0000256" key="2">
    <source>
        <dbReference type="ARBA" id="ARBA00022448"/>
    </source>
</evidence>
<feature type="transmembrane region" description="Helical" evidence="7">
    <location>
        <begin position="519"/>
        <end position="539"/>
    </location>
</feature>
<keyword evidence="5 7" id="KW-1133">Transmembrane helix</keyword>
<evidence type="ECO:0000256" key="4">
    <source>
        <dbReference type="ARBA" id="ARBA00022692"/>
    </source>
</evidence>
<evidence type="ECO:0000256" key="5">
    <source>
        <dbReference type="ARBA" id="ARBA00022989"/>
    </source>
</evidence>
<accession>A0A975U043</accession>
<dbReference type="CDD" id="cd06261">
    <property type="entry name" value="TM_PBP2"/>
    <property type="match status" value="2"/>
</dbReference>
<evidence type="ECO:0000256" key="6">
    <source>
        <dbReference type="ARBA" id="ARBA00023136"/>
    </source>
</evidence>
<feature type="transmembrane region" description="Helical" evidence="7">
    <location>
        <begin position="577"/>
        <end position="595"/>
    </location>
</feature>
<feature type="transmembrane region" description="Helical" evidence="7">
    <location>
        <begin position="155"/>
        <end position="181"/>
    </location>
</feature>
<name>A0A975U043_9PROT</name>
<feature type="transmembrane region" description="Helical" evidence="7">
    <location>
        <begin position="682"/>
        <end position="703"/>
    </location>
</feature>
<reference evidence="9" key="1">
    <citation type="submission" date="2021-06" db="EMBL/GenBank/DDBJ databases">
        <title>Elioraea tepida, sp. nov., a moderately thermophilic aerobic anoxygenic phototrophic bacterium isolated from an alkaline siliceous hot spring mat community in Yellowstone National Park, WY, USA.</title>
        <authorList>
            <person name="Saini M.K."/>
            <person name="Yoshida S."/>
            <person name="Sebastian A."/>
            <person name="Hirose S."/>
            <person name="Hara E."/>
            <person name="Tamaki H."/>
            <person name="Soulier N.T."/>
            <person name="Albert I."/>
            <person name="Hanada S."/>
            <person name="Bryant D.A."/>
            <person name="Tank M."/>
        </authorList>
    </citation>
    <scope>NUCLEOTIDE SEQUENCE</scope>
    <source>
        <strain evidence="9">MS-P2</strain>
    </source>
</reference>
<dbReference type="RefSeq" id="WP_218284682.1">
    <property type="nucleotide sequence ID" value="NZ_CP076448.1"/>
</dbReference>
<feature type="domain" description="ABC transmembrane type-1" evidence="8">
    <location>
        <begin position="215"/>
        <end position="420"/>
    </location>
</feature>
<feature type="transmembrane region" description="Helical" evidence="7">
    <location>
        <begin position="121"/>
        <end position="143"/>
    </location>
</feature>
<feature type="domain" description="ABC transmembrane type-1" evidence="8">
    <location>
        <begin position="513"/>
        <end position="701"/>
    </location>
</feature>
<gene>
    <name evidence="9" type="ORF">KO353_10720</name>
</gene>
<dbReference type="InterPro" id="IPR000515">
    <property type="entry name" value="MetI-like"/>
</dbReference>